<feature type="domain" description="Adenylosuccinate lyase C-terminal" evidence="2">
    <location>
        <begin position="363"/>
        <end position="436"/>
    </location>
</feature>
<dbReference type="PANTHER" id="PTHR43172:SF2">
    <property type="entry name" value="ADENYLOSUCCINATE LYASE C-TERMINAL DOMAIN-CONTAINING PROTEIN"/>
    <property type="match status" value="1"/>
</dbReference>
<name>A0A1Y5RWN0_9RHOB</name>
<dbReference type="InterPro" id="IPR008948">
    <property type="entry name" value="L-Aspartase-like"/>
</dbReference>
<dbReference type="InterPro" id="IPR022761">
    <property type="entry name" value="Fumarate_lyase_N"/>
</dbReference>
<comment type="similarity">
    <text evidence="1">Belongs to the class-II fumarase/aspartase family.</text>
</comment>
<evidence type="ECO:0000256" key="1">
    <source>
        <dbReference type="ARBA" id="ARBA00034772"/>
    </source>
</evidence>
<dbReference type="Gene3D" id="1.10.40.30">
    <property type="entry name" value="Fumarase/aspartase (C-terminal domain)"/>
    <property type="match status" value="1"/>
</dbReference>
<evidence type="ECO:0000313" key="3">
    <source>
        <dbReference type="EMBL" id="SLN24308.1"/>
    </source>
</evidence>
<dbReference type="SMART" id="SM00998">
    <property type="entry name" value="ADSL_C"/>
    <property type="match status" value="1"/>
</dbReference>
<keyword evidence="4" id="KW-1185">Reference proteome</keyword>
<dbReference type="GO" id="GO:0047472">
    <property type="term" value="F:3-carboxy-cis,cis-muconate cycloisomerase activity"/>
    <property type="evidence" value="ECO:0007669"/>
    <property type="project" value="UniProtKB-EC"/>
</dbReference>
<dbReference type="Gene3D" id="1.20.200.10">
    <property type="entry name" value="Fumarase/aspartase (Central domain)"/>
    <property type="match status" value="1"/>
</dbReference>
<dbReference type="RefSeq" id="WP_085794457.1">
    <property type="nucleotide sequence ID" value="NZ_FWFO01000001.1"/>
</dbReference>
<accession>A0A1Y5RWN0</accession>
<sequence>MAASVFDSALFSKLFPTGEVGRLFTDTAELRAMLLVEGMLAKVQGEQGIIPEDSAAAISRAAMEVQLDPGALAPATGQNGVSVPALVAAFRAEMQAPEHAQYAHWGATSQDIIDTGLMLRLRQALGLIENDLRALLDRLAQMADAHAKTPMAARTYGQHATPTSFGAVVASWGEPLLGLLTELPELRRSCLLVSLSGAAGTSSALGPQAVETRAKLANLLNLTDPERSWHTDRTPVLRIAEWLGRVGLALGKLGEDVTDLVQSGISEITLGGGGSSSTMPQKQNPVAPSVLVALSRQTAGLMPVLQGAAVHRHQRDGAAWFTEWMCLPQIVLGAASAAQQGVALCQFLAPNPAKMLRALDESLDLIHAEALSFALTEHLPRPEAQAATKALCKDAMETDTPLREVVARDWPQLNTQMLFEPTNQMGQAPEAARAFAERVRAAATQ</sequence>
<dbReference type="Pfam" id="PF00206">
    <property type="entry name" value="Lyase_1"/>
    <property type="match status" value="1"/>
</dbReference>
<dbReference type="InterPro" id="IPR019468">
    <property type="entry name" value="AdenyloSucc_lyase_C"/>
</dbReference>
<dbReference type="PANTHER" id="PTHR43172">
    <property type="entry name" value="ADENYLOSUCCINATE LYASE"/>
    <property type="match status" value="1"/>
</dbReference>
<dbReference type="InterPro" id="IPR000362">
    <property type="entry name" value="Fumarate_lyase_fam"/>
</dbReference>
<dbReference type="AlphaFoldDB" id="A0A1Y5RWN0"/>
<dbReference type="OrthoDB" id="9768878at2"/>
<dbReference type="Proteomes" id="UP000193077">
    <property type="component" value="Unassembled WGS sequence"/>
</dbReference>
<dbReference type="EMBL" id="FWFO01000001">
    <property type="protein sequence ID" value="SLN24308.1"/>
    <property type="molecule type" value="Genomic_DNA"/>
</dbReference>
<dbReference type="CDD" id="cd01597">
    <property type="entry name" value="pCLME"/>
    <property type="match status" value="1"/>
</dbReference>
<gene>
    <name evidence="3" type="primary">pcaB_1</name>
    <name evidence="3" type="ORF">TRL7639_00777</name>
</gene>
<organism evidence="3 4">
    <name type="scientific">Falsiruegeria litorea R37</name>
    <dbReference type="NCBI Taxonomy" id="1200284"/>
    <lineage>
        <taxon>Bacteria</taxon>
        <taxon>Pseudomonadati</taxon>
        <taxon>Pseudomonadota</taxon>
        <taxon>Alphaproteobacteria</taxon>
        <taxon>Rhodobacterales</taxon>
        <taxon>Roseobacteraceae</taxon>
        <taxon>Falsiruegeria</taxon>
    </lineage>
</organism>
<evidence type="ECO:0000259" key="2">
    <source>
        <dbReference type="SMART" id="SM00998"/>
    </source>
</evidence>
<dbReference type="PRINTS" id="PR00145">
    <property type="entry name" value="ARGSUCLYASE"/>
</dbReference>
<protein>
    <submittedName>
        <fullName evidence="3">3-carboxy-cis,cis-muconate cycloisomerase</fullName>
        <ecNumber evidence="3">5.5.1.2</ecNumber>
    </submittedName>
</protein>
<dbReference type="SUPFAM" id="SSF48557">
    <property type="entry name" value="L-aspartase-like"/>
    <property type="match status" value="1"/>
</dbReference>
<evidence type="ECO:0000313" key="4">
    <source>
        <dbReference type="Proteomes" id="UP000193077"/>
    </source>
</evidence>
<keyword evidence="3" id="KW-0413">Isomerase</keyword>
<dbReference type="EC" id="5.5.1.2" evidence="3"/>
<reference evidence="3 4" key="1">
    <citation type="submission" date="2017-03" db="EMBL/GenBank/DDBJ databases">
        <authorList>
            <person name="Afonso C.L."/>
            <person name="Miller P.J."/>
            <person name="Scott M.A."/>
            <person name="Spackman E."/>
            <person name="Goraichik I."/>
            <person name="Dimitrov K.M."/>
            <person name="Suarez D.L."/>
            <person name="Swayne D.E."/>
        </authorList>
    </citation>
    <scope>NUCLEOTIDE SEQUENCE [LARGE SCALE GENOMIC DNA]</scope>
    <source>
        <strain evidence="3 4">CECT 7639</strain>
    </source>
</reference>
<proteinExistence type="inferred from homology"/>
<dbReference type="PRINTS" id="PR00149">
    <property type="entry name" value="FUMRATELYASE"/>
</dbReference>